<keyword evidence="3" id="KW-1185">Reference proteome</keyword>
<gene>
    <name evidence="2" type="ORF">CALCODRAFT_332743</name>
</gene>
<accession>A0A165F1C3</accession>
<evidence type="ECO:0000313" key="3">
    <source>
        <dbReference type="Proteomes" id="UP000076842"/>
    </source>
</evidence>
<reference evidence="2 3" key="1">
    <citation type="journal article" date="2016" name="Mol. Biol. Evol.">
        <title>Comparative Genomics of Early-Diverging Mushroom-Forming Fungi Provides Insights into the Origins of Lignocellulose Decay Capabilities.</title>
        <authorList>
            <person name="Nagy L.G."/>
            <person name="Riley R."/>
            <person name="Tritt A."/>
            <person name="Adam C."/>
            <person name="Daum C."/>
            <person name="Floudas D."/>
            <person name="Sun H."/>
            <person name="Yadav J.S."/>
            <person name="Pangilinan J."/>
            <person name="Larsson K.H."/>
            <person name="Matsuura K."/>
            <person name="Barry K."/>
            <person name="Labutti K."/>
            <person name="Kuo R."/>
            <person name="Ohm R.A."/>
            <person name="Bhattacharya S.S."/>
            <person name="Shirouzu T."/>
            <person name="Yoshinaga Y."/>
            <person name="Martin F.M."/>
            <person name="Grigoriev I.V."/>
            <person name="Hibbett D.S."/>
        </authorList>
    </citation>
    <scope>NUCLEOTIDE SEQUENCE [LARGE SCALE GENOMIC DNA]</scope>
    <source>
        <strain evidence="2 3">HHB12733</strain>
    </source>
</reference>
<dbReference type="OrthoDB" id="10455372at2759"/>
<evidence type="ECO:0000313" key="2">
    <source>
        <dbReference type="EMBL" id="KZT55983.1"/>
    </source>
</evidence>
<evidence type="ECO:0000256" key="1">
    <source>
        <dbReference type="SAM" id="MobiDB-lite"/>
    </source>
</evidence>
<proteinExistence type="predicted"/>
<feature type="region of interest" description="Disordered" evidence="1">
    <location>
        <begin position="74"/>
        <end position="94"/>
    </location>
</feature>
<sequence>MDVQSKERPSRAPAYIRGLNLAEIHVPYVHYSDEPRDPELQLPEDLLLYVYRSACKAAARCRRQCGATLLARKDKSTLASGPSSPVSPISPRSSMSSYFPAPPSALTEDARFILVSSSPLNTLLVPTHDPTFSLPRYTISRSVDSPSRGWISATMKGGEAMARVEIKPGSSKGAVLCGGLECPLKTFMSHGDPK</sequence>
<organism evidence="2 3">
    <name type="scientific">Calocera cornea HHB12733</name>
    <dbReference type="NCBI Taxonomy" id="1353952"/>
    <lineage>
        <taxon>Eukaryota</taxon>
        <taxon>Fungi</taxon>
        <taxon>Dikarya</taxon>
        <taxon>Basidiomycota</taxon>
        <taxon>Agaricomycotina</taxon>
        <taxon>Dacrymycetes</taxon>
        <taxon>Dacrymycetales</taxon>
        <taxon>Dacrymycetaceae</taxon>
        <taxon>Calocera</taxon>
    </lineage>
</organism>
<name>A0A165F1C3_9BASI</name>
<dbReference type="InParanoid" id="A0A165F1C3"/>
<dbReference type="Proteomes" id="UP000076842">
    <property type="component" value="Unassembled WGS sequence"/>
</dbReference>
<feature type="compositionally biased region" description="Low complexity" evidence="1">
    <location>
        <begin position="80"/>
        <end position="94"/>
    </location>
</feature>
<protein>
    <submittedName>
        <fullName evidence="2">Uncharacterized protein</fullName>
    </submittedName>
</protein>
<dbReference type="EMBL" id="KV423985">
    <property type="protein sequence ID" value="KZT55983.1"/>
    <property type="molecule type" value="Genomic_DNA"/>
</dbReference>
<dbReference type="AlphaFoldDB" id="A0A165F1C3"/>